<dbReference type="GO" id="GO:0032456">
    <property type="term" value="P:endocytic recycling"/>
    <property type="evidence" value="ECO:0007669"/>
    <property type="project" value="TreeGrafter"/>
</dbReference>
<comment type="similarity">
    <text evidence="1 2">Belongs to the VPS51 family.</text>
</comment>
<keyword evidence="2" id="KW-0333">Golgi apparatus</keyword>
<evidence type="ECO:0000256" key="3">
    <source>
        <dbReference type="SAM" id="MobiDB-lite"/>
    </source>
</evidence>
<gene>
    <name evidence="4" type="ORF">GOBAR_AA39601</name>
</gene>
<organism evidence="4 5">
    <name type="scientific">Gossypium barbadense</name>
    <name type="common">Sea Island cotton</name>
    <name type="synonym">Hibiscus barbadensis</name>
    <dbReference type="NCBI Taxonomy" id="3634"/>
    <lineage>
        <taxon>Eukaryota</taxon>
        <taxon>Viridiplantae</taxon>
        <taxon>Streptophyta</taxon>
        <taxon>Embryophyta</taxon>
        <taxon>Tracheophyta</taxon>
        <taxon>Spermatophyta</taxon>
        <taxon>Magnoliopsida</taxon>
        <taxon>eudicotyledons</taxon>
        <taxon>Gunneridae</taxon>
        <taxon>Pentapetalae</taxon>
        <taxon>rosids</taxon>
        <taxon>malvids</taxon>
        <taxon>Malvales</taxon>
        <taxon>Malvaceae</taxon>
        <taxon>Malvoideae</taxon>
        <taxon>Gossypium</taxon>
    </lineage>
</organism>
<dbReference type="GO" id="GO:0016020">
    <property type="term" value="C:membrane"/>
    <property type="evidence" value="ECO:0007669"/>
    <property type="project" value="TreeGrafter"/>
</dbReference>
<comment type="function">
    <text evidence="2">Acts as component of the GARP complex that is involved in retrograde transport from early and late endosomes to the trans-Golgi network (TGN).</text>
</comment>
<dbReference type="GO" id="GO:0005829">
    <property type="term" value="C:cytosol"/>
    <property type="evidence" value="ECO:0007669"/>
    <property type="project" value="GOC"/>
</dbReference>
<dbReference type="GO" id="GO:0007041">
    <property type="term" value="P:lysosomal transport"/>
    <property type="evidence" value="ECO:0007669"/>
    <property type="project" value="TreeGrafter"/>
</dbReference>
<feature type="compositionally biased region" description="Low complexity" evidence="3">
    <location>
        <begin position="1"/>
        <end position="22"/>
    </location>
</feature>
<keyword evidence="2" id="KW-0445">Lipid transport</keyword>
<evidence type="ECO:0000256" key="1">
    <source>
        <dbReference type="ARBA" id="ARBA00006080"/>
    </source>
</evidence>
<dbReference type="AlphaFoldDB" id="A0A2P5VQL4"/>
<comment type="subunit">
    <text evidence="2">Component of the Golgi-associated retrograde protein (GARP) complex.</text>
</comment>
<dbReference type="Pfam" id="PF08700">
    <property type="entry name" value="VPS51_Exo84_N"/>
    <property type="match status" value="1"/>
</dbReference>
<dbReference type="InterPro" id="IPR014812">
    <property type="entry name" value="Vps51"/>
</dbReference>
<dbReference type="PANTHER" id="PTHR15954:SF4">
    <property type="entry name" value="VACUOLAR PROTEIN SORTING-ASSOCIATED PROTEIN 51 HOMOLOG"/>
    <property type="match status" value="1"/>
</dbReference>
<dbReference type="GO" id="GO:0007030">
    <property type="term" value="P:Golgi organization"/>
    <property type="evidence" value="ECO:0007669"/>
    <property type="project" value="UniProtKB-UniRule"/>
</dbReference>
<dbReference type="OrthoDB" id="203678at2759"/>
<dbReference type="EMBL" id="KZ671491">
    <property type="protein sequence ID" value="PPR81113.1"/>
    <property type="molecule type" value="Genomic_DNA"/>
</dbReference>
<dbReference type="GO" id="GO:0000938">
    <property type="term" value="C:GARP complex"/>
    <property type="evidence" value="ECO:0007669"/>
    <property type="project" value="UniProtKB-UniRule"/>
</dbReference>
<keyword evidence="2" id="KW-0813">Transport</keyword>
<dbReference type="GO" id="GO:0042147">
    <property type="term" value="P:retrograde transport, endosome to Golgi"/>
    <property type="evidence" value="ECO:0007669"/>
    <property type="project" value="UniProtKB-UniRule"/>
</dbReference>
<dbReference type="PANTHER" id="PTHR15954">
    <property type="entry name" value="VACUOLAR PROTEIN SORTING-ASSOCIATED PROTEIN 51 HOMOLOG"/>
    <property type="match status" value="1"/>
</dbReference>
<evidence type="ECO:0000313" key="5">
    <source>
        <dbReference type="Proteomes" id="UP000239757"/>
    </source>
</evidence>
<keyword evidence="2" id="KW-0653">Protein transport</keyword>
<reference evidence="4 5" key="1">
    <citation type="submission" date="2015-01" db="EMBL/GenBank/DDBJ databases">
        <title>Genome of allotetraploid Gossypium barbadense reveals genomic plasticity and fiber elongation in cotton evolution.</title>
        <authorList>
            <person name="Chen X."/>
            <person name="Liu X."/>
            <person name="Zhao B."/>
            <person name="Zheng H."/>
            <person name="Hu Y."/>
            <person name="Lu G."/>
            <person name="Yang C."/>
            <person name="Chen J."/>
            <person name="Shan C."/>
            <person name="Zhang L."/>
            <person name="Zhou Y."/>
            <person name="Wang L."/>
            <person name="Guo W."/>
            <person name="Bai Y."/>
            <person name="Ruan J."/>
            <person name="Shangguan X."/>
            <person name="Mao Y."/>
            <person name="Jiang J."/>
            <person name="Zhu Y."/>
            <person name="Lei J."/>
            <person name="Kang H."/>
            <person name="Chen S."/>
            <person name="He X."/>
            <person name="Wang R."/>
            <person name="Wang Y."/>
            <person name="Chen J."/>
            <person name="Wang L."/>
            <person name="Yu S."/>
            <person name="Wang B."/>
            <person name="Wei J."/>
            <person name="Song S."/>
            <person name="Lu X."/>
            <person name="Gao Z."/>
            <person name="Gu W."/>
            <person name="Deng X."/>
            <person name="Ma D."/>
            <person name="Wang S."/>
            <person name="Liang W."/>
            <person name="Fang L."/>
            <person name="Cai C."/>
            <person name="Zhu X."/>
            <person name="Zhou B."/>
            <person name="Zhang Y."/>
            <person name="Chen Z."/>
            <person name="Xu S."/>
            <person name="Zhu R."/>
            <person name="Wang S."/>
            <person name="Zhang T."/>
            <person name="Zhao G."/>
        </authorList>
    </citation>
    <scope>NUCLEOTIDE SEQUENCE [LARGE SCALE GENOMIC DNA]</scope>
    <source>
        <strain evidence="5">cv. Xinhai21</strain>
        <tissue evidence="4">Leaf</tissue>
    </source>
</reference>
<name>A0A2P5VQL4_GOSBA</name>
<proteinExistence type="inferred from homology"/>
<accession>A0A2P5VQL4</accession>
<dbReference type="Proteomes" id="UP000239757">
    <property type="component" value="Unassembled WGS sequence"/>
</dbReference>
<feature type="region of interest" description="Disordered" evidence="3">
    <location>
        <begin position="1"/>
        <end position="24"/>
    </location>
</feature>
<dbReference type="GO" id="GO:0015031">
    <property type="term" value="P:protein transport"/>
    <property type="evidence" value="ECO:0007669"/>
    <property type="project" value="UniProtKB-UniRule"/>
</dbReference>
<dbReference type="GO" id="GO:0048193">
    <property type="term" value="P:Golgi vesicle transport"/>
    <property type="evidence" value="ECO:0007669"/>
    <property type="project" value="TreeGrafter"/>
</dbReference>
<dbReference type="GO" id="GO:1990745">
    <property type="term" value="C:EARP complex"/>
    <property type="evidence" value="ECO:0007669"/>
    <property type="project" value="TreeGrafter"/>
</dbReference>
<sequence>MRHLLSSLYSPDPSSTNDSPSNHGSLDAIETASFNVDQYMNLLIRTSNLEALRQRHVEMAAEIKNIDTDFQMLVYKNYNGSLDGRLKVVWDDSSIIDMLNYWYKHFVIDLYVEHEIDSEPLIKQENDASHVYKNDDFGASGRVLLGAIDGSNNRDCEGDGKGVGQGAFEADAHIAYFLMLLSHIIS</sequence>
<protein>
    <recommendedName>
        <fullName evidence="2">Vacuolar protein sorting-associated protein 51 homolog</fullName>
    </recommendedName>
</protein>
<evidence type="ECO:0000313" key="4">
    <source>
        <dbReference type="EMBL" id="PPR81113.1"/>
    </source>
</evidence>
<dbReference type="GO" id="GO:0006869">
    <property type="term" value="P:lipid transport"/>
    <property type="evidence" value="ECO:0007669"/>
    <property type="project" value="UniProtKB-UniRule"/>
</dbReference>
<comment type="subcellular location">
    <subcellularLocation>
        <location evidence="2">Golgi apparatus</location>
        <location evidence="2">trans-Golgi network</location>
    </subcellularLocation>
</comment>
<evidence type="ECO:0000256" key="2">
    <source>
        <dbReference type="RuleBase" id="RU368010"/>
    </source>
</evidence>